<proteinExistence type="predicted"/>
<dbReference type="FunFam" id="1.10.510.10:FF:000142">
    <property type="entry name" value="Octicosapeptide/phox/Bem1p domain kinase superfamily protein"/>
    <property type="match status" value="1"/>
</dbReference>
<feature type="compositionally biased region" description="Low complexity" evidence="11">
    <location>
        <begin position="216"/>
        <end position="228"/>
    </location>
</feature>
<reference evidence="13" key="2">
    <citation type="submission" date="2023-06" db="EMBL/GenBank/DDBJ databases">
        <authorList>
            <person name="Ma L."/>
            <person name="Liu K.-W."/>
            <person name="Li Z."/>
            <person name="Hsiao Y.-Y."/>
            <person name="Qi Y."/>
            <person name="Fu T."/>
            <person name="Tang G."/>
            <person name="Zhang D."/>
            <person name="Sun W.-H."/>
            <person name="Liu D.-K."/>
            <person name="Li Y."/>
            <person name="Chen G.-Z."/>
            <person name="Liu X.-D."/>
            <person name="Liao X.-Y."/>
            <person name="Jiang Y.-T."/>
            <person name="Yu X."/>
            <person name="Hao Y."/>
            <person name="Huang J."/>
            <person name="Zhao X.-W."/>
            <person name="Ke S."/>
            <person name="Chen Y.-Y."/>
            <person name="Wu W.-L."/>
            <person name="Hsu J.-L."/>
            <person name="Lin Y.-F."/>
            <person name="Huang M.-D."/>
            <person name="Li C.-Y."/>
            <person name="Huang L."/>
            <person name="Wang Z.-W."/>
            <person name="Zhao X."/>
            <person name="Zhong W.-Y."/>
            <person name="Peng D.-H."/>
            <person name="Ahmad S."/>
            <person name="Lan S."/>
            <person name="Zhang J.-S."/>
            <person name="Tsai W.-C."/>
            <person name="Van De Peer Y."/>
            <person name="Liu Z.-J."/>
        </authorList>
    </citation>
    <scope>NUCLEOTIDE SEQUENCE</scope>
    <source>
        <strain evidence="13">CP</strain>
        <tissue evidence="13">Leaves</tissue>
    </source>
</reference>
<dbReference type="Pfam" id="PF00564">
    <property type="entry name" value="PB1"/>
    <property type="match status" value="1"/>
</dbReference>
<keyword evidence="3" id="KW-0723">Serine/threonine-protein kinase</keyword>
<feature type="binding site" evidence="10">
    <location>
        <position position="839"/>
    </location>
    <ligand>
        <name>ATP</name>
        <dbReference type="ChEBI" id="CHEBI:30616"/>
    </ligand>
</feature>
<dbReference type="GO" id="GO:0004674">
    <property type="term" value="F:protein serine/threonine kinase activity"/>
    <property type="evidence" value="ECO:0007669"/>
    <property type="project" value="UniProtKB-KW"/>
</dbReference>
<dbReference type="InterPro" id="IPR008271">
    <property type="entry name" value="Ser/Thr_kinase_AS"/>
</dbReference>
<evidence type="ECO:0000256" key="6">
    <source>
        <dbReference type="ARBA" id="ARBA00022741"/>
    </source>
</evidence>
<dbReference type="GO" id="GO:0005524">
    <property type="term" value="F:ATP binding"/>
    <property type="evidence" value="ECO:0007669"/>
    <property type="project" value="UniProtKB-UniRule"/>
</dbReference>
<dbReference type="CDD" id="cd06410">
    <property type="entry name" value="PB1_UP2"/>
    <property type="match status" value="1"/>
</dbReference>
<dbReference type="InterPro" id="IPR001245">
    <property type="entry name" value="Ser-Thr/Tyr_kinase_cat_dom"/>
</dbReference>
<feature type="domain" description="Protein kinase" evidence="12">
    <location>
        <begin position="808"/>
        <end position="1078"/>
    </location>
</feature>
<dbReference type="CDD" id="cd13999">
    <property type="entry name" value="STKc_MAP3K-like"/>
    <property type="match status" value="1"/>
</dbReference>
<dbReference type="AlphaFoldDB" id="A0AAV9C3D9"/>
<evidence type="ECO:0000313" key="13">
    <source>
        <dbReference type="EMBL" id="KAK1283630.1"/>
    </source>
</evidence>
<evidence type="ECO:0000259" key="12">
    <source>
        <dbReference type="PROSITE" id="PS50011"/>
    </source>
</evidence>
<evidence type="ECO:0000256" key="10">
    <source>
        <dbReference type="PROSITE-ProRule" id="PRU10141"/>
    </source>
</evidence>
<reference evidence="13" key="1">
    <citation type="journal article" date="2023" name="Nat. Commun.">
        <title>Diploid and tetraploid genomes of Acorus and the evolution of monocots.</title>
        <authorList>
            <person name="Ma L."/>
            <person name="Liu K.W."/>
            <person name="Li Z."/>
            <person name="Hsiao Y.Y."/>
            <person name="Qi Y."/>
            <person name="Fu T."/>
            <person name="Tang G.D."/>
            <person name="Zhang D."/>
            <person name="Sun W.H."/>
            <person name="Liu D.K."/>
            <person name="Li Y."/>
            <person name="Chen G.Z."/>
            <person name="Liu X.D."/>
            <person name="Liao X.Y."/>
            <person name="Jiang Y.T."/>
            <person name="Yu X."/>
            <person name="Hao Y."/>
            <person name="Huang J."/>
            <person name="Zhao X.W."/>
            <person name="Ke S."/>
            <person name="Chen Y.Y."/>
            <person name="Wu W.L."/>
            <person name="Hsu J.L."/>
            <person name="Lin Y.F."/>
            <person name="Huang M.D."/>
            <person name="Li C.Y."/>
            <person name="Huang L."/>
            <person name="Wang Z.W."/>
            <person name="Zhao X."/>
            <person name="Zhong W.Y."/>
            <person name="Peng D.H."/>
            <person name="Ahmad S."/>
            <person name="Lan S."/>
            <person name="Zhang J.S."/>
            <person name="Tsai W.C."/>
            <person name="Van de Peer Y."/>
            <person name="Liu Z.J."/>
        </authorList>
    </citation>
    <scope>NUCLEOTIDE SEQUENCE</scope>
    <source>
        <strain evidence="13">CP</strain>
    </source>
</reference>
<keyword evidence="4" id="KW-0597">Phosphoprotein</keyword>
<dbReference type="GO" id="GO:0009734">
    <property type="term" value="P:auxin-activated signaling pathway"/>
    <property type="evidence" value="ECO:0007669"/>
    <property type="project" value="UniProtKB-KW"/>
</dbReference>
<dbReference type="InterPro" id="IPR000270">
    <property type="entry name" value="PB1_dom"/>
</dbReference>
<accession>A0AAV9C3D9</accession>
<evidence type="ECO:0000256" key="11">
    <source>
        <dbReference type="SAM" id="MobiDB-lite"/>
    </source>
</evidence>
<evidence type="ECO:0000256" key="2">
    <source>
        <dbReference type="ARBA" id="ARBA00022490"/>
    </source>
</evidence>
<comment type="subcellular location">
    <subcellularLocation>
        <location evidence="1">Cytoplasm</location>
    </subcellularLocation>
</comment>
<dbReference type="PANTHER" id="PTHR23257:SF963">
    <property type="entry name" value="AT08303P"/>
    <property type="match status" value="1"/>
</dbReference>
<evidence type="ECO:0000256" key="9">
    <source>
        <dbReference type="ARBA" id="ARBA00023294"/>
    </source>
</evidence>
<keyword evidence="6 10" id="KW-0547">Nucleotide-binding</keyword>
<keyword evidence="2" id="KW-0963">Cytoplasm</keyword>
<dbReference type="InterPro" id="IPR000719">
    <property type="entry name" value="Prot_kinase_dom"/>
</dbReference>
<dbReference type="Proteomes" id="UP001180020">
    <property type="component" value="Unassembled WGS sequence"/>
</dbReference>
<evidence type="ECO:0000256" key="5">
    <source>
        <dbReference type="ARBA" id="ARBA00022679"/>
    </source>
</evidence>
<evidence type="ECO:0000313" key="14">
    <source>
        <dbReference type="Proteomes" id="UP001180020"/>
    </source>
</evidence>
<sequence>MAGEEVFVNRTQNNISVQTGEEFSMEFLQDRPASRNVPGTLRRAESDHIVKTNQTQKKDYAAQRQASRDSVEEHRLQSVKMKFLCSFGGRILPRPSDGKLRYVGGEIRIITIKNGLSWTELVHKTTNICNQPHTIKYQLPGEDLDALISVSSDEDLQNMIEEYYGHEKIDGSQRLRLFLIPSNEPDIGSSSFDARAMQGNAEYQYVSAVNGMLEPSPQKSSSSNSLASQWGHNVDGSPSFREPKTPHKPSAEELLYYGENENSPFYVDHNKPGEVELPMRHRAVHFQNRRLVRDMGPTNFVRNDSDLGAYPYCEKPAMGRTFHSEKFHRQADDSLGWLEESNDSLASSQFGMPHAYSDPLLQDHHGQSGSHFVDGTLSPLDISVSPSPSVNLRERQSQFKENQEVIPLDTPYNLAGVTSMQTENDLSDFSGRNDLMQRNIYVLDEEAHTVVLNDDPDFRTWQHYTEPGLNCHGGSQMDEKAFLPSEDGYCPMTDKYGSVFPGEDFSNPGTHGINFLTQASQVPQNSDPTTLFSDSREHSDFIENHSKFYNETMLDVTTKHSEITNDEGHSLAETLDGNLGSKAANVIPVSPTMNSSEDLLGSSPIDLASYLPRGLIPGVESSESLTRLNQIDDTGLSLNLCSSNPPPWSMFQNPVMDEALRTEVSLLDQDLVGYPNPLGHDVKQEQNSYDLMKEAVDNLVGPEVNNDFSRQVQLEAQVTVEDVTHILPPGVHSSVKVVPLVLDEVDEDDDALDVLSPNIINAESISPESEPEDGKDVEKDVGESISDAAIAEIEAGVYGLQIIKNADLEELRELGSGTFGTVYHGKWRGTDVAIKRIKKSCFAGRSSEQDRLSKDFWREAQILSKLHHPNVVAFYGVVPDGTGGTLATVTEFMVNGSLRHVLLRKDRALDRRKRLIIAMDAAFGMEYLHSKDIVHFDLKCDNLLVNMRDAQRPICKVGDFGLSKIKRNTMVSGGVRGTLPWMAPELLNGSSSRVSEKVDVFSFGIAMWEILTGEEPYANMHCGAIIGGIVNNTLRPPIPDNCDPEWIKLMEECWSPDPGARPSFTEITNRLRVMSMTLQTRGTKR</sequence>
<dbReference type="SUPFAM" id="SSF56112">
    <property type="entry name" value="Protein kinase-like (PK-like)"/>
    <property type="match status" value="1"/>
</dbReference>
<dbReference type="InterPro" id="IPR011009">
    <property type="entry name" value="Kinase-like_dom_sf"/>
</dbReference>
<keyword evidence="8 10" id="KW-0067">ATP-binding</keyword>
<keyword evidence="9" id="KW-0927">Auxin signaling pathway</keyword>
<dbReference type="FunFam" id="3.10.20.90:FF:000058">
    <property type="entry name" value="Octicosapeptide/phox/Bem1p domain kinase superfamily protein"/>
    <property type="match status" value="1"/>
</dbReference>
<evidence type="ECO:0000256" key="3">
    <source>
        <dbReference type="ARBA" id="ARBA00022527"/>
    </source>
</evidence>
<dbReference type="InterPro" id="IPR017441">
    <property type="entry name" value="Protein_kinase_ATP_BS"/>
</dbReference>
<keyword evidence="5" id="KW-0808">Transferase</keyword>
<dbReference type="Pfam" id="PF07714">
    <property type="entry name" value="PK_Tyr_Ser-Thr"/>
    <property type="match status" value="1"/>
</dbReference>
<evidence type="ECO:0000256" key="7">
    <source>
        <dbReference type="ARBA" id="ARBA00022777"/>
    </source>
</evidence>
<dbReference type="Gene3D" id="3.10.20.90">
    <property type="entry name" value="Phosphatidylinositol 3-kinase Catalytic Subunit, Chain A, domain 1"/>
    <property type="match status" value="1"/>
</dbReference>
<dbReference type="SMART" id="SM00220">
    <property type="entry name" value="S_TKc"/>
    <property type="match status" value="1"/>
</dbReference>
<dbReference type="PROSITE" id="PS50011">
    <property type="entry name" value="PROTEIN_KINASE_DOM"/>
    <property type="match status" value="1"/>
</dbReference>
<protein>
    <submittedName>
        <fullName evidence="13">Serine/threonine-protein kinase HT1</fullName>
    </submittedName>
</protein>
<dbReference type="EMBL" id="JAUJYO010000021">
    <property type="protein sequence ID" value="KAK1283630.1"/>
    <property type="molecule type" value="Genomic_DNA"/>
</dbReference>
<dbReference type="SMART" id="SM00666">
    <property type="entry name" value="PB1"/>
    <property type="match status" value="1"/>
</dbReference>
<dbReference type="PANTHER" id="PTHR23257">
    <property type="entry name" value="SERINE-THREONINE PROTEIN KINASE"/>
    <property type="match status" value="1"/>
</dbReference>
<comment type="caution">
    <text evidence="13">The sequence shown here is derived from an EMBL/GenBank/DDBJ whole genome shotgun (WGS) entry which is preliminary data.</text>
</comment>
<dbReference type="InterPro" id="IPR050167">
    <property type="entry name" value="Ser_Thr_protein_kinase"/>
</dbReference>
<dbReference type="PROSITE" id="PS00108">
    <property type="entry name" value="PROTEIN_KINASE_ST"/>
    <property type="match status" value="1"/>
</dbReference>
<keyword evidence="7 13" id="KW-0418">Kinase</keyword>
<keyword evidence="14" id="KW-1185">Reference proteome</keyword>
<dbReference type="GO" id="GO:0005737">
    <property type="term" value="C:cytoplasm"/>
    <property type="evidence" value="ECO:0007669"/>
    <property type="project" value="UniProtKB-SubCell"/>
</dbReference>
<dbReference type="Gene3D" id="3.30.200.20">
    <property type="entry name" value="Phosphorylase Kinase, domain 1"/>
    <property type="match status" value="1"/>
</dbReference>
<feature type="region of interest" description="Disordered" evidence="11">
    <location>
        <begin position="212"/>
        <end position="248"/>
    </location>
</feature>
<name>A0AAV9C3D9_ACOCL</name>
<evidence type="ECO:0000256" key="4">
    <source>
        <dbReference type="ARBA" id="ARBA00022553"/>
    </source>
</evidence>
<dbReference type="PROSITE" id="PS00107">
    <property type="entry name" value="PROTEIN_KINASE_ATP"/>
    <property type="match status" value="1"/>
</dbReference>
<gene>
    <name evidence="13" type="primary">HT1</name>
    <name evidence="13" type="ORF">QJS10_CPB21g00228</name>
</gene>
<evidence type="ECO:0000256" key="1">
    <source>
        <dbReference type="ARBA" id="ARBA00004496"/>
    </source>
</evidence>
<dbReference type="GO" id="GO:0010928">
    <property type="term" value="P:regulation of auxin mediated signaling pathway"/>
    <property type="evidence" value="ECO:0007669"/>
    <property type="project" value="UniProtKB-ARBA"/>
</dbReference>
<organism evidence="13 14">
    <name type="scientific">Acorus calamus</name>
    <name type="common">Sweet flag</name>
    <dbReference type="NCBI Taxonomy" id="4465"/>
    <lineage>
        <taxon>Eukaryota</taxon>
        <taxon>Viridiplantae</taxon>
        <taxon>Streptophyta</taxon>
        <taxon>Embryophyta</taxon>
        <taxon>Tracheophyta</taxon>
        <taxon>Spermatophyta</taxon>
        <taxon>Magnoliopsida</taxon>
        <taxon>Liliopsida</taxon>
        <taxon>Acoraceae</taxon>
        <taxon>Acorus</taxon>
    </lineage>
</organism>
<dbReference type="FunFam" id="3.30.200.20:FF:000081">
    <property type="entry name" value="Octicosapeptide/phox/Bem1p domain kinase superfamily protein"/>
    <property type="match status" value="1"/>
</dbReference>
<evidence type="ECO:0000256" key="8">
    <source>
        <dbReference type="ARBA" id="ARBA00022840"/>
    </source>
</evidence>
<dbReference type="PRINTS" id="PR00109">
    <property type="entry name" value="TYRKINASE"/>
</dbReference>
<dbReference type="Gene3D" id="1.10.510.10">
    <property type="entry name" value="Transferase(Phosphotransferase) domain 1"/>
    <property type="match status" value="1"/>
</dbReference>
<dbReference type="SUPFAM" id="SSF54277">
    <property type="entry name" value="CAD &amp; PB1 domains"/>
    <property type="match status" value="1"/>
</dbReference>